<protein>
    <submittedName>
        <fullName evidence="2">Uncharacterized protein</fullName>
    </submittedName>
</protein>
<evidence type="ECO:0000313" key="2">
    <source>
        <dbReference type="EMBL" id="OMJ88735.1"/>
    </source>
</evidence>
<keyword evidence="3" id="KW-1185">Reference proteome</keyword>
<proteinExistence type="predicted"/>
<sequence length="616" mass="72778">MNKYSHRSKYLKYVASEKYFPVLKPANSPFKCSEVVLTERRGSISSLTSKQQDVQSIFSAKPSEFIHRSASIDLQSKDLLRETSKDTERQASISHFTMIQNDVIAHSLQKYHMDKEPSVYIPSVDNRKYMKRESDFMKLISKLDRVISPNRGKRPIFLQDGDPFEVIVEENQMQYCKIYVKGKKTPMSVKMQRVRGKIIAYMSITEKEPGPNSYDRIFSTDYFEVRENSSCFKYDNIYLGLKASEDSEVKISLSFGKITDLLELKRIRRQLSQHAIPKEILEDEDLISIKDKKYSKNFIELNKNITFLNSYLNAEDLHKRAESWKSKHEQILSKKKLILSQKINKNKQYLNKQIIKLQLEKEEKEKRKISKVKRTLEGQWMTILYFFISAETIYSGVTKMKRQKLRKITWNMKAYQIQKAIRKKGKLHLGDKILVRVQNLLLFYKDCIGKNVKSIMTKHLIENISFLAHNHLLSHQFNNYIAKVLYVQRQVKMYLAKKTRRMLHLARLWNEECQNYLFKKSHNKFARKRNSVNIVTIPNAKRSAIINDYYRECIIKYRLMIKSYVNSMQNLQIRRSFSNSVFLKRAKPIPAFEYIPSRETMEIMIEKAVRNSMSAI</sequence>
<evidence type="ECO:0000313" key="3">
    <source>
        <dbReference type="Proteomes" id="UP000187209"/>
    </source>
</evidence>
<gene>
    <name evidence="2" type="ORF">SteCoe_9280</name>
</gene>
<feature type="coiled-coil region" evidence="1">
    <location>
        <begin position="347"/>
        <end position="379"/>
    </location>
</feature>
<name>A0A1R2CIF4_9CILI</name>
<accession>A0A1R2CIF4</accession>
<keyword evidence="1" id="KW-0175">Coiled coil</keyword>
<dbReference type="EMBL" id="MPUH01000143">
    <property type="protein sequence ID" value="OMJ88735.1"/>
    <property type="molecule type" value="Genomic_DNA"/>
</dbReference>
<dbReference type="AlphaFoldDB" id="A0A1R2CIF4"/>
<organism evidence="2 3">
    <name type="scientific">Stentor coeruleus</name>
    <dbReference type="NCBI Taxonomy" id="5963"/>
    <lineage>
        <taxon>Eukaryota</taxon>
        <taxon>Sar</taxon>
        <taxon>Alveolata</taxon>
        <taxon>Ciliophora</taxon>
        <taxon>Postciliodesmatophora</taxon>
        <taxon>Heterotrichea</taxon>
        <taxon>Heterotrichida</taxon>
        <taxon>Stentoridae</taxon>
        <taxon>Stentor</taxon>
    </lineage>
</organism>
<comment type="caution">
    <text evidence="2">The sequence shown here is derived from an EMBL/GenBank/DDBJ whole genome shotgun (WGS) entry which is preliminary data.</text>
</comment>
<dbReference type="Proteomes" id="UP000187209">
    <property type="component" value="Unassembled WGS sequence"/>
</dbReference>
<evidence type="ECO:0000256" key="1">
    <source>
        <dbReference type="SAM" id="Coils"/>
    </source>
</evidence>
<reference evidence="2 3" key="1">
    <citation type="submission" date="2016-11" db="EMBL/GenBank/DDBJ databases">
        <title>The macronuclear genome of Stentor coeruleus: a giant cell with tiny introns.</title>
        <authorList>
            <person name="Slabodnick M."/>
            <person name="Ruby J.G."/>
            <person name="Reiff S.B."/>
            <person name="Swart E.C."/>
            <person name="Gosai S."/>
            <person name="Prabakaran S."/>
            <person name="Witkowska E."/>
            <person name="Larue G.E."/>
            <person name="Fisher S."/>
            <person name="Freeman R.M."/>
            <person name="Gunawardena J."/>
            <person name="Chu W."/>
            <person name="Stover N.A."/>
            <person name="Gregory B.D."/>
            <person name="Nowacki M."/>
            <person name="Derisi J."/>
            <person name="Roy S.W."/>
            <person name="Marshall W.F."/>
            <person name="Sood P."/>
        </authorList>
    </citation>
    <scope>NUCLEOTIDE SEQUENCE [LARGE SCALE GENOMIC DNA]</scope>
    <source>
        <strain evidence="2">WM001</strain>
    </source>
</reference>